<evidence type="ECO:0000256" key="1">
    <source>
        <dbReference type="SAM" id="MobiDB-lite"/>
    </source>
</evidence>
<evidence type="ECO:0008006" key="4">
    <source>
        <dbReference type="Google" id="ProtNLM"/>
    </source>
</evidence>
<evidence type="ECO:0000313" key="3">
    <source>
        <dbReference type="Proteomes" id="UP000175971"/>
    </source>
</evidence>
<dbReference type="Proteomes" id="UP000175971">
    <property type="component" value="Unassembled WGS sequence"/>
</dbReference>
<organism evidence="2 3">
    <name type="scientific">Streptomyces nanshensis</name>
    <dbReference type="NCBI Taxonomy" id="518642"/>
    <lineage>
        <taxon>Bacteria</taxon>
        <taxon>Bacillati</taxon>
        <taxon>Actinomycetota</taxon>
        <taxon>Actinomycetes</taxon>
        <taxon>Kitasatosporales</taxon>
        <taxon>Streptomycetaceae</taxon>
        <taxon>Streptomyces</taxon>
    </lineage>
</organism>
<dbReference type="EMBL" id="LJGZ01000030">
    <property type="protein sequence ID" value="OEV20060.1"/>
    <property type="molecule type" value="Genomic_DNA"/>
</dbReference>
<evidence type="ECO:0000313" key="2">
    <source>
        <dbReference type="EMBL" id="OEV20060.1"/>
    </source>
</evidence>
<keyword evidence="3" id="KW-1185">Reference proteome</keyword>
<proteinExistence type="predicted"/>
<gene>
    <name evidence="2" type="ORF">AN221_15130</name>
</gene>
<protein>
    <recommendedName>
        <fullName evidence="4">AG2 protein</fullName>
    </recommendedName>
</protein>
<dbReference type="PATRIC" id="fig|518642.7.peg.2139"/>
<accession>A0A1E7LV23</accession>
<feature type="compositionally biased region" description="Basic and acidic residues" evidence="1">
    <location>
        <begin position="130"/>
        <end position="145"/>
    </location>
</feature>
<comment type="caution">
    <text evidence="2">The sequence shown here is derived from an EMBL/GenBank/DDBJ whole genome shotgun (WGS) entry which is preliminary data.</text>
</comment>
<dbReference type="OrthoDB" id="3846417at2"/>
<dbReference type="RefSeq" id="WP_070201411.1">
    <property type="nucleotide sequence ID" value="NZ_LJGZ01000030.1"/>
</dbReference>
<dbReference type="AlphaFoldDB" id="A0A1E7LV23"/>
<name>A0A1E7LV23_9ACTN</name>
<feature type="region of interest" description="Disordered" evidence="1">
    <location>
        <begin position="766"/>
        <end position="786"/>
    </location>
</feature>
<sequence length="786" mass="84802">MLTYADIVDAPLGKLKAAADDWSEMAQKLEKLATRATDGMKAKADKASWEGLNAGVTKAFIGRTAKEFADAAAEARGVKLILEDGHAALKKAKDDLTAIRDHEGPAAGIRVDARGKVSARRPLEDVSPAQRHDPDHPAAVRQEKENTAAWQKKIDLIVDNCNDADISLKNALQANVTDRKDFSAPRYTKLDQEEAARAAALAAKGRDLTPTELRSLNELLRDNHRSVEFSKGFYEKLGPEKSLAFFGQLATDTYRDLKLDNQRLKDVRALQKNLGLTLATASQDRAFTAEWGPELRKLGTERIPLSKYDTPGDPYGYQLLGGIMRYGKYDAEFLNPIAEHVAQLHQKDPYRFADNKQVHSFLGSPFNPSGTNGSGYDPVTAMLEALGNSPDAAKKFFTDDPTAYNEDGTVDKGATADLGKKDGEAVDNYLDFFGNEKWESFPDMNSTDPDKLEATLQYMPDALGHALEAAALGYPAGHPDASVMRDEGNAAVMRQVMEKYGEDAGLLKQQEGMADSLGIMGAGYIDDINWALVENEPDSLFAPGGNSAGHIDFSETDPGADRSDGRAIARGFLSTLGQHPDAYATLSAAEGVYTRSALEGQVGPDGKIDEGRARAAVQVGAEVQGMLDQSRADQVEATNLKTHEDYEKAVAARAGWIEFGAAAGVAAGVAFLPATAAVGTAAVLIPLATDTAGGALEQVIGQTVGDISDNSVDKHKEKVDELNRAEKTKIYSAGERMAESPMKEFMRQHGVDFESKFGQDMKVSMRTGYTTGNDRENQQGNDPETG</sequence>
<reference evidence="2 3" key="1">
    <citation type="journal article" date="2016" name="Front. Microbiol.">
        <title>Comparative Genomics Analysis of Streptomyces Species Reveals Their Adaptation to the Marine Environment and Their Diversity at the Genomic Level.</title>
        <authorList>
            <person name="Tian X."/>
            <person name="Zhang Z."/>
            <person name="Yang T."/>
            <person name="Chen M."/>
            <person name="Li J."/>
            <person name="Chen F."/>
            <person name="Yang J."/>
            <person name="Li W."/>
            <person name="Zhang B."/>
            <person name="Zhang Z."/>
            <person name="Wu J."/>
            <person name="Zhang C."/>
            <person name="Long L."/>
            <person name="Xiao J."/>
        </authorList>
    </citation>
    <scope>NUCLEOTIDE SEQUENCE [LARGE SCALE GENOMIC DNA]</scope>
    <source>
        <strain evidence="2 3">SCSIO M10372</strain>
    </source>
</reference>
<feature type="compositionally biased region" description="Polar residues" evidence="1">
    <location>
        <begin position="767"/>
        <end position="786"/>
    </location>
</feature>
<feature type="region of interest" description="Disordered" evidence="1">
    <location>
        <begin position="116"/>
        <end position="145"/>
    </location>
</feature>